<accession>A0A3Q3FS83</accession>
<dbReference type="PROSITE" id="PS50208">
    <property type="entry name" value="CASPASE_P20"/>
    <property type="match status" value="1"/>
</dbReference>
<evidence type="ECO:0000313" key="7">
    <source>
        <dbReference type="Proteomes" id="UP000264800"/>
    </source>
</evidence>
<comment type="similarity">
    <text evidence="1">Belongs to the peptidase C14A family.</text>
</comment>
<keyword evidence="2" id="KW-0053">Apoptosis</keyword>
<protein>
    <submittedName>
        <fullName evidence="6">CASP8 and FADD like apoptosis regulator</fullName>
    </submittedName>
</protein>
<dbReference type="Pfam" id="PF00656">
    <property type="entry name" value="Peptidase_C14"/>
    <property type="match status" value="1"/>
</dbReference>
<dbReference type="InterPro" id="IPR001309">
    <property type="entry name" value="Pept_C14_p20"/>
</dbReference>
<dbReference type="SMART" id="SM00115">
    <property type="entry name" value="CASc"/>
    <property type="match status" value="1"/>
</dbReference>
<dbReference type="GeneTree" id="ENSGT00530000064199"/>
<dbReference type="Ensembl" id="ENSKMAT00000015646.1">
    <property type="protein sequence ID" value="ENSKMAP00000015422.1"/>
    <property type="gene ID" value="ENSKMAG00000011549.1"/>
</dbReference>
<feature type="domain" description="DED" evidence="4">
    <location>
        <begin position="8"/>
        <end position="80"/>
    </location>
</feature>
<dbReference type="GO" id="GO:0006508">
    <property type="term" value="P:proteolysis"/>
    <property type="evidence" value="ECO:0007669"/>
    <property type="project" value="InterPro"/>
</dbReference>
<dbReference type="OrthoDB" id="8816507at2759"/>
<dbReference type="GeneID" id="108240700"/>
<evidence type="ECO:0000259" key="4">
    <source>
        <dbReference type="PROSITE" id="PS50168"/>
    </source>
</evidence>
<dbReference type="Pfam" id="PF01335">
    <property type="entry name" value="DED"/>
    <property type="match status" value="1"/>
</dbReference>
<reference evidence="6" key="1">
    <citation type="submission" date="2025-08" db="UniProtKB">
        <authorList>
            <consortium name="Ensembl"/>
        </authorList>
    </citation>
    <scope>IDENTIFICATION</scope>
</reference>
<dbReference type="InterPro" id="IPR011029">
    <property type="entry name" value="DEATH-like_dom_sf"/>
</dbReference>
<feature type="domain" description="DED" evidence="4">
    <location>
        <begin position="97"/>
        <end position="175"/>
    </location>
</feature>
<keyword evidence="3" id="KW-0677">Repeat</keyword>
<name>A0A3Q3FS83_KRYMA</name>
<dbReference type="GO" id="GO:0042981">
    <property type="term" value="P:regulation of apoptotic process"/>
    <property type="evidence" value="ECO:0007669"/>
    <property type="project" value="InterPro"/>
</dbReference>
<dbReference type="AlphaFoldDB" id="A0A3Q3FS83"/>
<evidence type="ECO:0000256" key="2">
    <source>
        <dbReference type="ARBA" id="ARBA00022703"/>
    </source>
</evidence>
<dbReference type="Proteomes" id="UP000264800">
    <property type="component" value="Unplaced"/>
</dbReference>
<dbReference type="Gene3D" id="1.10.533.10">
    <property type="entry name" value="Death Domain, Fas"/>
    <property type="match status" value="2"/>
</dbReference>
<dbReference type="PANTHER" id="PTHR48169:SF3">
    <property type="entry name" value="CASP8 AND FADD LIKE APOPTOSIS REGULATOR"/>
    <property type="match status" value="1"/>
</dbReference>
<dbReference type="GO" id="GO:0005737">
    <property type="term" value="C:cytoplasm"/>
    <property type="evidence" value="ECO:0007669"/>
    <property type="project" value="UniProtKB-ARBA"/>
</dbReference>
<dbReference type="STRING" id="37003.ENSKMAP00000015422"/>
<dbReference type="SUPFAM" id="SSF52129">
    <property type="entry name" value="Caspase-like"/>
    <property type="match status" value="1"/>
</dbReference>
<evidence type="ECO:0000313" key="6">
    <source>
        <dbReference type="Ensembl" id="ENSKMAP00000015422.1"/>
    </source>
</evidence>
<dbReference type="KEGG" id="kmr:108240700"/>
<dbReference type="InterPro" id="IPR015917">
    <property type="entry name" value="Pept_C14A"/>
</dbReference>
<dbReference type="SUPFAM" id="SSF47986">
    <property type="entry name" value="DEATH domain"/>
    <property type="match status" value="1"/>
</dbReference>
<dbReference type="PANTHER" id="PTHR48169">
    <property type="entry name" value="DED DOMAIN-CONTAINING PROTEIN"/>
    <property type="match status" value="1"/>
</dbReference>
<dbReference type="GO" id="GO:0006915">
    <property type="term" value="P:apoptotic process"/>
    <property type="evidence" value="ECO:0007669"/>
    <property type="project" value="UniProtKB-KW"/>
</dbReference>
<proteinExistence type="inferred from homology"/>
<evidence type="ECO:0000256" key="3">
    <source>
        <dbReference type="ARBA" id="ARBA00022737"/>
    </source>
</evidence>
<evidence type="ECO:0000256" key="1">
    <source>
        <dbReference type="ARBA" id="ARBA00010134"/>
    </source>
</evidence>
<dbReference type="InterPro" id="IPR029030">
    <property type="entry name" value="Caspase-like_dom_sf"/>
</dbReference>
<evidence type="ECO:0000259" key="5">
    <source>
        <dbReference type="PROSITE" id="PS50208"/>
    </source>
</evidence>
<keyword evidence="7" id="KW-1185">Reference proteome</keyword>
<dbReference type="RefSeq" id="XP_017279865.1">
    <property type="nucleotide sequence ID" value="XM_017424376.3"/>
</dbReference>
<dbReference type="SMART" id="SM00031">
    <property type="entry name" value="DED"/>
    <property type="match status" value="2"/>
</dbReference>
<reference evidence="6" key="2">
    <citation type="submission" date="2025-09" db="UniProtKB">
        <authorList>
            <consortium name="Ensembl"/>
        </authorList>
    </citation>
    <scope>IDENTIFICATION</scope>
</reference>
<dbReference type="FunFam" id="1.10.533.10:FF:000016">
    <property type="entry name" value="CASP8 and FADD-like apoptosis regulator"/>
    <property type="match status" value="1"/>
</dbReference>
<sequence length="460" mass="52488">MLSPSDQSHLRDINVVAESLSSSEQRKVAYLCGSLETDCSVEVVKQMLKSNVEDHGDAPLFLKALILRLGRYDILRKVYKVGRNDVEPRTYADVFPTFRVLMVNISEDLSRKDVQDIKFLVSNILPRDKMECCQTFLDVITELEKLDSVSPERVDVVKKCLLAISRVDLVKKLDAYKMSGETSAEPLSRQQSCRAAEVKQRQPQQHFAKVVVSLPVCREPSRGSLIEQYDFTSNPRGVCVIIDCVGRDGGMLENMFKELHFDVRLLQWLDSDGILQSLKGIFGQRDNRRYDGFVCCIISRGSANHLFGTDLCNTRLPIDSIRGLFTSDSCPALAGKPKLFFIQRYGDEEVLPCARAACRDENVEVDGWSRQLERSKIPSEADIFWSHCWTDERHLNHPQHRSVYLKTLTDGLHKAQRRRTSLVDVHTEMNGAIFEHNKRNPGATYHIDVKHTLRKNLYLE</sequence>
<dbReference type="OMA" id="QERCMVE"/>
<dbReference type="InterPro" id="IPR001875">
    <property type="entry name" value="DED_dom"/>
</dbReference>
<organism evidence="6 7">
    <name type="scientific">Kryptolebias marmoratus</name>
    <name type="common">Mangrove killifish</name>
    <name type="synonym">Rivulus marmoratus</name>
    <dbReference type="NCBI Taxonomy" id="37003"/>
    <lineage>
        <taxon>Eukaryota</taxon>
        <taxon>Metazoa</taxon>
        <taxon>Chordata</taxon>
        <taxon>Craniata</taxon>
        <taxon>Vertebrata</taxon>
        <taxon>Euteleostomi</taxon>
        <taxon>Actinopterygii</taxon>
        <taxon>Neopterygii</taxon>
        <taxon>Teleostei</taxon>
        <taxon>Neoteleostei</taxon>
        <taxon>Acanthomorphata</taxon>
        <taxon>Ovalentaria</taxon>
        <taxon>Atherinomorphae</taxon>
        <taxon>Cyprinodontiformes</taxon>
        <taxon>Rivulidae</taxon>
        <taxon>Kryptolebias</taxon>
    </lineage>
</organism>
<dbReference type="PROSITE" id="PS50168">
    <property type="entry name" value="DED"/>
    <property type="match status" value="2"/>
</dbReference>
<dbReference type="InterPro" id="IPR011600">
    <property type="entry name" value="Pept_C14_caspase"/>
</dbReference>
<feature type="domain" description="Caspase family p20" evidence="5">
    <location>
        <begin position="248"/>
        <end position="343"/>
    </location>
</feature>
<dbReference type="Gene3D" id="3.40.50.1460">
    <property type="match status" value="1"/>
</dbReference>
<dbReference type="GO" id="GO:0004197">
    <property type="term" value="F:cysteine-type endopeptidase activity"/>
    <property type="evidence" value="ECO:0007669"/>
    <property type="project" value="InterPro"/>
</dbReference>